<keyword evidence="5 13" id="KW-1003">Cell membrane</keyword>
<proteinExistence type="inferred from homology"/>
<dbReference type="NCBIfam" id="TIGR00328">
    <property type="entry name" value="flhB"/>
    <property type="match status" value="1"/>
</dbReference>
<keyword evidence="15" id="KW-0966">Cell projection</keyword>
<feature type="transmembrane region" description="Helical" evidence="13">
    <location>
        <begin position="192"/>
        <end position="213"/>
    </location>
</feature>
<dbReference type="InterPro" id="IPR006135">
    <property type="entry name" value="T3SS_substrate_exporter"/>
</dbReference>
<evidence type="ECO:0000256" key="7">
    <source>
        <dbReference type="ARBA" id="ARBA00022795"/>
    </source>
</evidence>
<evidence type="ECO:0000256" key="5">
    <source>
        <dbReference type="ARBA" id="ARBA00022475"/>
    </source>
</evidence>
<keyword evidence="16" id="KW-1185">Reference proteome</keyword>
<dbReference type="PANTHER" id="PTHR30531">
    <property type="entry name" value="FLAGELLAR BIOSYNTHETIC PROTEIN FLHB"/>
    <property type="match status" value="1"/>
</dbReference>
<keyword evidence="15" id="KW-0282">Flagellum</keyword>
<feature type="transmembrane region" description="Helical" evidence="13">
    <location>
        <begin position="87"/>
        <end position="112"/>
    </location>
</feature>
<evidence type="ECO:0000256" key="9">
    <source>
        <dbReference type="ARBA" id="ARBA00022989"/>
    </source>
</evidence>
<dbReference type="InterPro" id="IPR029025">
    <property type="entry name" value="T3SS_substrate_exporter_C"/>
</dbReference>
<keyword evidence="4 13" id="KW-0813">Transport</keyword>
<keyword evidence="15" id="KW-0969">Cilium</keyword>
<dbReference type="SUPFAM" id="SSF160544">
    <property type="entry name" value="EscU C-terminal domain-like"/>
    <property type="match status" value="1"/>
</dbReference>
<sequence length="359" mass="40189">MSDSADKDSKTEEASEKKIGDALEKGQTPFSKELPAFASLLAILVFFVFFMSGNVFSLTEFMQSLIERPEEWSLATDQDAEALYRGVVMQIAAAVAAPLILLASFSLCASLLQNMPSMVLERIRPQWSRISLTKGLGRMFGMQGFVEFLKSLGKIFVAGAAVFFVTRETWRELLLGMITSPIAFVEVIRSNAISIIVAILLVMTLIAGADFFWSRFHWRAELRMTKQEVKDEHKLAEGDPIIKARLRSLARDRARNRMISAVPKATLIIANPTHFAIALRYKREENTAPMVVAKGQDLVALKIREIAEANDIPVFENVELARSMYKQVSIDKAIPTQFYHAVAELVRIVYAVKPQSVVR</sequence>
<dbReference type="Gene3D" id="6.10.250.2080">
    <property type="match status" value="1"/>
</dbReference>
<dbReference type="EMBL" id="BMZO01000002">
    <property type="protein sequence ID" value="GHC64653.1"/>
    <property type="molecule type" value="Genomic_DNA"/>
</dbReference>
<dbReference type="InterPro" id="IPR006136">
    <property type="entry name" value="FlhB"/>
</dbReference>
<keyword evidence="9 13" id="KW-1133">Transmembrane helix</keyword>
<dbReference type="GO" id="GO:0009306">
    <property type="term" value="P:protein secretion"/>
    <property type="evidence" value="ECO:0007669"/>
    <property type="project" value="InterPro"/>
</dbReference>
<evidence type="ECO:0000256" key="14">
    <source>
        <dbReference type="SAM" id="MobiDB-lite"/>
    </source>
</evidence>
<comment type="subcellular location">
    <subcellularLocation>
        <location evidence="1">Cell membrane</location>
        <topology evidence="1">Multi-pass membrane protein</topology>
    </subcellularLocation>
</comment>
<evidence type="ECO:0000256" key="6">
    <source>
        <dbReference type="ARBA" id="ARBA00022692"/>
    </source>
</evidence>
<reference evidence="15" key="2">
    <citation type="submission" date="2020-09" db="EMBL/GenBank/DDBJ databases">
        <authorList>
            <person name="Sun Q."/>
            <person name="Kim S."/>
        </authorList>
    </citation>
    <scope>NUCLEOTIDE SEQUENCE</scope>
    <source>
        <strain evidence="15">KCTC 42097</strain>
    </source>
</reference>
<keyword evidence="11 13" id="KW-1006">Bacterial flagellum protein export</keyword>
<feature type="region of interest" description="Disordered" evidence="14">
    <location>
        <begin position="1"/>
        <end position="22"/>
    </location>
</feature>
<keyword evidence="10 13" id="KW-0472">Membrane</keyword>
<evidence type="ECO:0000256" key="11">
    <source>
        <dbReference type="ARBA" id="ARBA00023225"/>
    </source>
</evidence>
<reference evidence="15" key="1">
    <citation type="journal article" date="2014" name="Int. J. Syst. Evol. Microbiol.">
        <title>Complete genome sequence of Corynebacterium casei LMG S-19264T (=DSM 44701T), isolated from a smear-ripened cheese.</title>
        <authorList>
            <consortium name="US DOE Joint Genome Institute (JGI-PGF)"/>
            <person name="Walter F."/>
            <person name="Albersmeier A."/>
            <person name="Kalinowski J."/>
            <person name="Ruckert C."/>
        </authorList>
    </citation>
    <scope>NUCLEOTIDE SEQUENCE</scope>
    <source>
        <strain evidence="15">KCTC 42097</strain>
    </source>
</reference>
<evidence type="ECO:0000256" key="13">
    <source>
        <dbReference type="RuleBase" id="RU364091"/>
    </source>
</evidence>
<accession>A0A8J3GH67</accession>
<evidence type="ECO:0000256" key="8">
    <source>
        <dbReference type="ARBA" id="ARBA00022927"/>
    </source>
</evidence>
<gene>
    <name evidence="13" type="primary">flhB</name>
    <name evidence="15" type="ORF">GCM10010136_06750</name>
</gene>
<dbReference type="GO" id="GO:0005886">
    <property type="term" value="C:plasma membrane"/>
    <property type="evidence" value="ECO:0007669"/>
    <property type="project" value="UniProtKB-SubCell"/>
</dbReference>
<protein>
    <recommendedName>
        <fullName evidence="3 13">Flagellar biosynthetic protein FlhB</fullName>
    </recommendedName>
</protein>
<evidence type="ECO:0000313" key="16">
    <source>
        <dbReference type="Proteomes" id="UP000641137"/>
    </source>
</evidence>
<dbReference type="Pfam" id="PF01312">
    <property type="entry name" value="Bac_export_2"/>
    <property type="match status" value="1"/>
</dbReference>
<feature type="transmembrane region" description="Helical" evidence="13">
    <location>
        <begin position="34"/>
        <end position="56"/>
    </location>
</feature>
<comment type="caution">
    <text evidence="15">The sequence shown here is derived from an EMBL/GenBank/DDBJ whole genome shotgun (WGS) entry which is preliminary data.</text>
</comment>
<feature type="transmembrane region" description="Helical" evidence="13">
    <location>
        <begin position="148"/>
        <end position="166"/>
    </location>
</feature>
<evidence type="ECO:0000256" key="2">
    <source>
        <dbReference type="ARBA" id="ARBA00010690"/>
    </source>
</evidence>
<evidence type="ECO:0000256" key="1">
    <source>
        <dbReference type="ARBA" id="ARBA00004651"/>
    </source>
</evidence>
<organism evidence="15 16">
    <name type="scientific">Limoniibacter endophyticus</name>
    <dbReference type="NCBI Taxonomy" id="1565040"/>
    <lineage>
        <taxon>Bacteria</taxon>
        <taxon>Pseudomonadati</taxon>
        <taxon>Pseudomonadota</taxon>
        <taxon>Alphaproteobacteria</taxon>
        <taxon>Hyphomicrobiales</taxon>
        <taxon>Bartonellaceae</taxon>
        <taxon>Limoniibacter</taxon>
    </lineage>
</organism>
<dbReference type="RefSeq" id="WP_189487931.1">
    <property type="nucleotide sequence ID" value="NZ_BMZO01000002.1"/>
</dbReference>
<dbReference type="AlphaFoldDB" id="A0A8J3GH67"/>
<keyword evidence="7 13" id="KW-1005">Bacterial flagellum biogenesis</keyword>
<dbReference type="PRINTS" id="PR00950">
    <property type="entry name" value="TYPE3IMSPROT"/>
</dbReference>
<keyword evidence="6 13" id="KW-0812">Transmembrane</keyword>
<keyword evidence="8 13" id="KW-0653">Protein transport</keyword>
<dbReference type="GO" id="GO:0044780">
    <property type="term" value="P:bacterial-type flagellum assembly"/>
    <property type="evidence" value="ECO:0007669"/>
    <property type="project" value="InterPro"/>
</dbReference>
<dbReference type="PANTHER" id="PTHR30531:SF12">
    <property type="entry name" value="FLAGELLAR BIOSYNTHETIC PROTEIN FLHB"/>
    <property type="match status" value="1"/>
</dbReference>
<comment type="similarity">
    <text evidence="2 13">Belongs to the type III secretion exporter family.</text>
</comment>
<dbReference type="Gene3D" id="3.40.1690.10">
    <property type="entry name" value="secretion proteins EscU"/>
    <property type="match status" value="1"/>
</dbReference>
<evidence type="ECO:0000256" key="3">
    <source>
        <dbReference type="ARBA" id="ARBA00021622"/>
    </source>
</evidence>
<evidence type="ECO:0000256" key="4">
    <source>
        <dbReference type="ARBA" id="ARBA00022448"/>
    </source>
</evidence>
<evidence type="ECO:0000256" key="12">
    <source>
        <dbReference type="ARBA" id="ARBA00025078"/>
    </source>
</evidence>
<comment type="function">
    <text evidence="12 13">Required for formation of the rod structure in the basal body of the flagellar apparatus. Together with FliI and FliH, may constitute the export apparatus of flagellin.</text>
</comment>
<name>A0A8J3GH67_9HYPH</name>
<dbReference type="FunFam" id="3.40.1690.10:FF:000001">
    <property type="entry name" value="Flagellar biosynthetic protein FlhB"/>
    <property type="match status" value="1"/>
</dbReference>
<evidence type="ECO:0000313" key="15">
    <source>
        <dbReference type="EMBL" id="GHC64653.1"/>
    </source>
</evidence>
<dbReference type="Proteomes" id="UP000641137">
    <property type="component" value="Unassembled WGS sequence"/>
</dbReference>
<evidence type="ECO:0000256" key="10">
    <source>
        <dbReference type="ARBA" id="ARBA00023136"/>
    </source>
</evidence>